<feature type="domain" description="SET" evidence="1">
    <location>
        <begin position="16"/>
        <end position="166"/>
    </location>
</feature>
<comment type="caution">
    <text evidence="2">The sequence shown here is derived from an EMBL/GenBank/DDBJ whole genome shotgun (WGS) entry which is preliminary data.</text>
</comment>
<dbReference type="RefSeq" id="XP_066661091.1">
    <property type="nucleotide sequence ID" value="XM_066818903.1"/>
</dbReference>
<evidence type="ECO:0000259" key="1">
    <source>
        <dbReference type="PROSITE" id="PS50280"/>
    </source>
</evidence>
<dbReference type="PANTHER" id="PTHR47332">
    <property type="entry name" value="SET DOMAIN-CONTAINING PROTEIN 5"/>
    <property type="match status" value="1"/>
</dbReference>
<dbReference type="SUPFAM" id="SSF82199">
    <property type="entry name" value="SET domain"/>
    <property type="match status" value="1"/>
</dbReference>
<dbReference type="GeneID" id="92051963"/>
<name>A0ABR1UU90_9PEZI</name>
<evidence type="ECO:0000313" key="2">
    <source>
        <dbReference type="EMBL" id="KAK8062492.1"/>
    </source>
</evidence>
<accession>A0ABR1UU90</accession>
<dbReference type="InterPro" id="IPR053185">
    <property type="entry name" value="SET_domain_protein"/>
</dbReference>
<proteinExistence type="predicted"/>
<dbReference type="SMART" id="SM00317">
    <property type="entry name" value="SET"/>
    <property type="match status" value="1"/>
</dbReference>
<protein>
    <recommendedName>
        <fullName evidence="1">SET domain-containing protein</fullName>
    </recommendedName>
</protein>
<dbReference type="Gene3D" id="2.170.270.10">
    <property type="entry name" value="SET domain"/>
    <property type="match status" value="1"/>
</dbReference>
<reference evidence="2 3" key="1">
    <citation type="submission" date="2023-01" db="EMBL/GenBank/DDBJ databases">
        <title>Analysis of 21 Apiospora genomes using comparative genomics revels a genus with tremendous synthesis potential of carbohydrate active enzymes and secondary metabolites.</title>
        <authorList>
            <person name="Sorensen T."/>
        </authorList>
    </citation>
    <scope>NUCLEOTIDE SEQUENCE [LARGE SCALE GENOMIC DNA]</scope>
    <source>
        <strain evidence="2 3">CBS 114990</strain>
    </source>
</reference>
<dbReference type="PROSITE" id="PS50280">
    <property type="entry name" value="SET"/>
    <property type="match status" value="1"/>
</dbReference>
<dbReference type="Pfam" id="PF00856">
    <property type="entry name" value="SET"/>
    <property type="match status" value="1"/>
</dbReference>
<dbReference type="InterPro" id="IPR001214">
    <property type="entry name" value="SET_dom"/>
</dbReference>
<dbReference type="CDD" id="cd20071">
    <property type="entry name" value="SET_SMYD"/>
    <property type="match status" value="1"/>
</dbReference>
<dbReference type="PANTHER" id="PTHR47332:SF4">
    <property type="entry name" value="SET DOMAIN-CONTAINING PROTEIN 5"/>
    <property type="match status" value="1"/>
</dbReference>
<evidence type="ECO:0000313" key="3">
    <source>
        <dbReference type="Proteomes" id="UP001433268"/>
    </source>
</evidence>
<dbReference type="EMBL" id="JAQQWN010000010">
    <property type="protein sequence ID" value="KAK8062492.1"/>
    <property type="molecule type" value="Genomic_DNA"/>
</dbReference>
<dbReference type="Proteomes" id="UP001433268">
    <property type="component" value="Unassembled WGS sequence"/>
</dbReference>
<dbReference type="InterPro" id="IPR046341">
    <property type="entry name" value="SET_dom_sf"/>
</dbReference>
<sequence length="357" mass="40169">MAASHPYRNLRIPDGASFELRPTAEKGWGMFATEDIQRNDVILMEKPLFVITNRGPKRSLKRKVRAAVEQLTPEAKAQFFSLRHNSFESFATLEAAFLFNKFTQEGTDHPDDEAMLLLMPRINHSCVPNAVVPSTYVFGDGVDKEASYLVANKDISAGTEITFSYQGVVNFLTRADRRRALGFDCQCEACTYDDAHGLYLSDLRRTLLRGLDHLTNFGIGGEPEDHADPALRPVIPDDDLYRAAVGFEIPHSSRYIYYLMMPCLLEAEGVLGDIDADTYRLNLESFAQAFETPENAEIARLATEQDTWVKRLLVACHLWGRQDAGDYHNMVKWLGQFGYDVPSGNPFTTSPIIEEVD</sequence>
<organism evidence="2 3">
    <name type="scientific">Apiospora hydei</name>
    <dbReference type="NCBI Taxonomy" id="1337664"/>
    <lineage>
        <taxon>Eukaryota</taxon>
        <taxon>Fungi</taxon>
        <taxon>Dikarya</taxon>
        <taxon>Ascomycota</taxon>
        <taxon>Pezizomycotina</taxon>
        <taxon>Sordariomycetes</taxon>
        <taxon>Xylariomycetidae</taxon>
        <taxon>Amphisphaeriales</taxon>
        <taxon>Apiosporaceae</taxon>
        <taxon>Apiospora</taxon>
    </lineage>
</organism>
<keyword evidence="3" id="KW-1185">Reference proteome</keyword>
<gene>
    <name evidence="2" type="ORF">PG997_014589</name>
</gene>